<feature type="region of interest" description="Disordered" evidence="2">
    <location>
        <begin position="395"/>
        <end position="425"/>
    </location>
</feature>
<protein>
    <submittedName>
        <fullName evidence="3 4">Uncharacterized protein</fullName>
    </submittedName>
</protein>
<reference evidence="4" key="3">
    <citation type="submission" date="2016-03" db="UniProtKB">
        <authorList>
            <consortium name="EnsemblProtists"/>
        </authorList>
    </citation>
    <scope>IDENTIFICATION</scope>
</reference>
<feature type="coiled-coil region" evidence="1">
    <location>
        <begin position="203"/>
        <end position="244"/>
    </location>
</feature>
<evidence type="ECO:0000313" key="4">
    <source>
        <dbReference type="EnsemblProtists" id="EKX54635"/>
    </source>
</evidence>
<dbReference type="EMBL" id="JH992967">
    <property type="protein sequence ID" value="EKX54635.1"/>
    <property type="molecule type" value="Genomic_DNA"/>
</dbReference>
<evidence type="ECO:0000313" key="5">
    <source>
        <dbReference type="Proteomes" id="UP000011087"/>
    </source>
</evidence>
<name>L1K2F0_GUITC</name>
<feature type="region of interest" description="Disordered" evidence="2">
    <location>
        <begin position="445"/>
        <end position="464"/>
    </location>
</feature>
<feature type="region of interest" description="Disordered" evidence="2">
    <location>
        <begin position="483"/>
        <end position="511"/>
    </location>
</feature>
<gene>
    <name evidence="3" type="ORF">GUITHDRAFT_100109</name>
</gene>
<dbReference type="AlphaFoldDB" id="L1K2F0"/>
<sequence length="540" mass="62116">MSCEALSSQALAAVDKCKESLEVTRETFDQFVVKLVCDEGHETCGMTQNTVAVVKMMIQKQLDEMETCLDYIFACTNQARQRSMESDKIIENLEKKLKEQEVKIQEYDTELNVKQSSLCKLARELEQLQGQLWLQGDHEAMINIIKNATQKIQHFEGYMLSRDEYVKGLVKQFENLEAISKADKDVRERDESMKNDDVLSYLYENLRKQHANLLSLNEELEAMYSNAKEEVEQQNLVIFALNEELKDTRRQYLNSTMKLTQRLVTCENARAWATNSFSTTTEHLNEVQQKLDDQKSAIEQLLMLNVQISQKLDQLCFRNSSSLDFLKKTFERDPLQQNLDLNSFDAEALRSLVGKAIHQRSIDRKAILFYVKQQENNCKNLFTDVNQALISQLQSPGDLEDHESPMDRQIPAEHPSELQDEPGKSLLGTLLDSFSRFFKDDRVQEREARIPDTSDPTPGPVLQEPSEECLRVDHVSAALAQGNKLSKIDEEDDEGTEISNEMRASEKISYKDPGDEREAILVREMIIPSSKSQRSWMIML</sequence>
<evidence type="ECO:0000313" key="3">
    <source>
        <dbReference type="EMBL" id="EKX54635.1"/>
    </source>
</evidence>
<dbReference type="PaxDb" id="55529-EKX54635"/>
<keyword evidence="5" id="KW-1185">Reference proteome</keyword>
<keyword evidence="1" id="KW-0175">Coiled coil</keyword>
<evidence type="ECO:0000256" key="1">
    <source>
        <dbReference type="SAM" id="Coils"/>
    </source>
</evidence>
<dbReference type="HOGENOM" id="CLU_504787_0_0_1"/>
<dbReference type="GeneID" id="17311245"/>
<reference evidence="5" key="2">
    <citation type="submission" date="2012-11" db="EMBL/GenBank/DDBJ databases">
        <authorList>
            <person name="Kuo A."/>
            <person name="Curtis B.A."/>
            <person name="Tanifuji G."/>
            <person name="Burki F."/>
            <person name="Gruber A."/>
            <person name="Irimia M."/>
            <person name="Maruyama S."/>
            <person name="Arias M.C."/>
            <person name="Ball S.G."/>
            <person name="Gile G.H."/>
            <person name="Hirakawa Y."/>
            <person name="Hopkins J.F."/>
            <person name="Rensing S.A."/>
            <person name="Schmutz J."/>
            <person name="Symeonidi A."/>
            <person name="Elias M."/>
            <person name="Eveleigh R.J."/>
            <person name="Herman E.K."/>
            <person name="Klute M.J."/>
            <person name="Nakayama T."/>
            <person name="Obornik M."/>
            <person name="Reyes-Prieto A."/>
            <person name="Armbrust E.V."/>
            <person name="Aves S.J."/>
            <person name="Beiko R.G."/>
            <person name="Coutinho P."/>
            <person name="Dacks J.B."/>
            <person name="Durnford D.G."/>
            <person name="Fast N.M."/>
            <person name="Green B.R."/>
            <person name="Grisdale C."/>
            <person name="Hempe F."/>
            <person name="Henrissat B."/>
            <person name="Hoppner M.P."/>
            <person name="Ishida K.-I."/>
            <person name="Kim E."/>
            <person name="Koreny L."/>
            <person name="Kroth P.G."/>
            <person name="Liu Y."/>
            <person name="Malik S.-B."/>
            <person name="Maier U.G."/>
            <person name="McRose D."/>
            <person name="Mock T."/>
            <person name="Neilson J.A."/>
            <person name="Onodera N.T."/>
            <person name="Poole A.M."/>
            <person name="Pritham E.J."/>
            <person name="Richards T.A."/>
            <person name="Rocap G."/>
            <person name="Roy S.W."/>
            <person name="Sarai C."/>
            <person name="Schaack S."/>
            <person name="Shirato S."/>
            <person name="Slamovits C.H."/>
            <person name="Spencer D.F."/>
            <person name="Suzuki S."/>
            <person name="Worden A.Z."/>
            <person name="Zauner S."/>
            <person name="Barry K."/>
            <person name="Bell C."/>
            <person name="Bharti A.K."/>
            <person name="Crow J.A."/>
            <person name="Grimwood J."/>
            <person name="Kramer R."/>
            <person name="Lindquist E."/>
            <person name="Lucas S."/>
            <person name="Salamov A."/>
            <person name="McFadden G.I."/>
            <person name="Lane C.E."/>
            <person name="Keeling P.J."/>
            <person name="Gray M.W."/>
            <person name="Grigoriev I.V."/>
            <person name="Archibald J.M."/>
        </authorList>
    </citation>
    <scope>NUCLEOTIDE SEQUENCE</scope>
    <source>
        <strain evidence="5">CCMP2712</strain>
    </source>
</reference>
<evidence type="ECO:0000256" key="2">
    <source>
        <dbReference type="SAM" id="MobiDB-lite"/>
    </source>
</evidence>
<feature type="compositionally biased region" description="Basic and acidic residues" evidence="2">
    <location>
        <begin position="402"/>
        <end position="423"/>
    </location>
</feature>
<reference evidence="3 5" key="1">
    <citation type="journal article" date="2012" name="Nature">
        <title>Algal genomes reveal evolutionary mosaicism and the fate of nucleomorphs.</title>
        <authorList>
            <consortium name="DOE Joint Genome Institute"/>
            <person name="Curtis B.A."/>
            <person name="Tanifuji G."/>
            <person name="Burki F."/>
            <person name="Gruber A."/>
            <person name="Irimia M."/>
            <person name="Maruyama S."/>
            <person name="Arias M.C."/>
            <person name="Ball S.G."/>
            <person name="Gile G.H."/>
            <person name="Hirakawa Y."/>
            <person name="Hopkins J.F."/>
            <person name="Kuo A."/>
            <person name="Rensing S.A."/>
            <person name="Schmutz J."/>
            <person name="Symeonidi A."/>
            <person name="Elias M."/>
            <person name="Eveleigh R.J."/>
            <person name="Herman E.K."/>
            <person name="Klute M.J."/>
            <person name="Nakayama T."/>
            <person name="Obornik M."/>
            <person name="Reyes-Prieto A."/>
            <person name="Armbrust E.V."/>
            <person name="Aves S.J."/>
            <person name="Beiko R.G."/>
            <person name="Coutinho P."/>
            <person name="Dacks J.B."/>
            <person name="Durnford D.G."/>
            <person name="Fast N.M."/>
            <person name="Green B.R."/>
            <person name="Grisdale C.J."/>
            <person name="Hempel F."/>
            <person name="Henrissat B."/>
            <person name="Hoppner M.P."/>
            <person name="Ishida K."/>
            <person name="Kim E."/>
            <person name="Koreny L."/>
            <person name="Kroth P.G."/>
            <person name="Liu Y."/>
            <person name="Malik S.B."/>
            <person name="Maier U.G."/>
            <person name="McRose D."/>
            <person name="Mock T."/>
            <person name="Neilson J.A."/>
            <person name="Onodera N.T."/>
            <person name="Poole A.M."/>
            <person name="Pritham E.J."/>
            <person name="Richards T.A."/>
            <person name="Rocap G."/>
            <person name="Roy S.W."/>
            <person name="Sarai C."/>
            <person name="Schaack S."/>
            <person name="Shirato S."/>
            <person name="Slamovits C.H."/>
            <person name="Spencer D.F."/>
            <person name="Suzuki S."/>
            <person name="Worden A.Z."/>
            <person name="Zauner S."/>
            <person name="Barry K."/>
            <person name="Bell C."/>
            <person name="Bharti A.K."/>
            <person name="Crow J.A."/>
            <person name="Grimwood J."/>
            <person name="Kramer R."/>
            <person name="Lindquist E."/>
            <person name="Lucas S."/>
            <person name="Salamov A."/>
            <person name="McFadden G.I."/>
            <person name="Lane C.E."/>
            <person name="Keeling P.J."/>
            <person name="Gray M.W."/>
            <person name="Grigoriev I.V."/>
            <person name="Archibald J.M."/>
        </authorList>
    </citation>
    <scope>NUCLEOTIDE SEQUENCE</scope>
    <source>
        <strain evidence="3 5">CCMP2712</strain>
    </source>
</reference>
<feature type="coiled-coil region" evidence="1">
    <location>
        <begin position="83"/>
        <end position="110"/>
    </location>
</feature>
<organism evidence="3">
    <name type="scientific">Guillardia theta (strain CCMP2712)</name>
    <name type="common">Cryptophyte</name>
    <dbReference type="NCBI Taxonomy" id="905079"/>
    <lineage>
        <taxon>Eukaryota</taxon>
        <taxon>Cryptophyceae</taxon>
        <taxon>Pyrenomonadales</taxon>
        <taxon>Geminigeraceae</taxon>
        <taxon>Guillardia</taxon>
    </lineage>
</organism>
<dbReference type="RefSeq" id="XP_005841615.1">
    <property type="nucleotide sequence ID" value="XM_005841558.1"/>
</dbReference>
<proteinExistence type="predicted"/>
<dbReference type="EnsemblProtists" id="EKX54635">
    <property type="protein sequence ID" value="EKX54635"/>
    <property type="gene ID" value="GUITHDRAFT_100109"/>
</dbReference>
<accession>L1K2F0</accession>
<dbReference type="KEGG" id="gtt:GUITHDRAFT_100109"/>
<dbReference type="Proteomes" id="UP000011087">
    <property type="component" value="Unassembled WGS sequence"/>
</dbReference>